<gene>
    <name evidence="1" type="ORF">JQU52_13990</name>
</gene>
<sequence>MTTHHRLPDTRPYPTDPVKNELLLHAGHIAANSSKAQTQLARESLHHAIATMLQQNHFLGLSVALSMAADAPTYSALWQSLAEVLNARGEAEIQWLALPVVVVAGAKQAAALPGNVPVDDINKVLASTPLGQALNGITWLPQLYNAADLAAIKADAWFAAKQNAVAAAAFAAEQPGNATLPVPADQSVQVFYALAFGGHGLQAALNQPLAEAALPLMQVWQQHFATPGVTLFANPLPPLAPLAALREGSALRLRMAGDVFATNAIRAVRLQSPRVGVVMAAQAGGRLLFGFNATDSVFEIAPQVFTWPLSPGDNIDIIAQQFIDLLAECQVENIRLLHEPIAESAELPGYAQAITLPGHNPLFVQSH</sequence>
<reference evidence="1" key="1">
    <citation type="submission" date="2021-02" db="EMBL/GenBank/DDBJ databases">
        <title>Neisseriaceae sp. 26B isolated from the cloaca of a Common Toad-headed Turtle (Mesoclemmys nasuta).</title>
        <authorList>
            <person name="Spergser J."/>
            <person name="Busse H.-J."/>
        </authorList>
    </citation>
    <scope>NUCLEOTIDE SEQUENCE</scope>
    <source>
        <strain evidence="1">26B</strain>
    </source>
</reference>
<dbReference type="AlphaFoldDB" id="A0A892ZJP3"/>
<organism evidence="1 2">
    <name type="scientific">Paralysiella testudinis</name>
    <dbReference type="NCBI Taxonomy" id="2809020"/>
    <lineage>
        <taxon>Bacteria</taxon>
        <taxon>Pseudomonadati</taxon>
        <taxon>Pseudomonadota</taxon>
        <taxon>Betaproteobacteria</taxon>
        <taxon>Neisseriales</taxon>
        <taxon>Neisseriaceae</taxon>
        <taxon>Paralysiella</taxon>
    </lineage>
</organism>
<accession>A0A892ZJP3</accession>
<evidence type="ECO:0000313" key="1">
    <source>
        <dbReference type="EMBL" id="QRQ81764.1"/>
    </source>
</evidence>
<name>A0A892ZJP3_9NEIS</name>
<keyword evidence="2" id="KW-1185">Reference proteome</keyword>
<proteinExistence type="predicted"/>
<dbReference type="Proteomes" id="UP000653156">
    <property type="component" value="Chromosome"/>
</dbReference>
<dbReference type="EMBL" id="CP069798">
    <property type="protein sequence ID" value="QRQ81764.1"/>
    <property type="molecule type" value="Genomic_DNA"/>
</dbReference>
<dbReference type="KEGG" id="ptes:JQU52_13990"/>
<dbReference type="RefSeq" id="WP_230339065.1">
    <property type="nucleotide sequence ID" value="NZ_CP069798.1"/>
</dbReference>
<evidence type="ECO:0000313" key="2">
    <source>
        <dbReference type="Proteomes" id="UP000653156"/>
    </source>
</evidence>
<protein>
    <submittedName>
        <fullName evidence="1">Conjugal transfer protein</fullName>
    </submittedName>
</protein>